<dbReference type="Proteomes" id="UP001497392">
    <property type="component" value="Unassembled WGS sequence"/>
</dbReference>
<dbReference type="SUPFAM" id="SSF53335">
    <property type="entry name" value="S-adenosyl-L-methionine-dependent methyltransferases"/>
    <property type="match status" value="1"/>
</dbReference>
<comment type="caution">
    <text evidence="6">The sequence shown here is derived from an EMBL/GenBank/DDBJ whole genome shotgun (WGS) entry which is preliminary data.</text>
</comment>
<dbReference type="NCBIfam" id="TIGR00537">
    <property type="entry name" value="hemK_rel_arch"/>
    <property type="match status" value="1"/>
</dbReference>
<evidence type="ECO:0000256" key="3">
    <source>
        <dbReference type="ARBA" id="ARBA00022679"/>
    </source>
</evidence>
<dbReference type="InterPro" id="IPR029063">
    <property type="entry name" value="SAM-dependent_MTases_sf"/>
</dbReference>
<reference evidence="6 7" key="1">
    <citation type="submission" date="2024-06" db="EMBL/GenBank/DDBJ databases">
        <authorList>
            <person name="Kraege A."/>
            <person name="Thomma B."/>
        </authorList>
    </citation>
    <scope>NUCLEOTIDE SEQUENCE [LARGE SCALE GENOMIC DNA]</scope>
</reference>
<evidence type="ECO:0000259" key="5">
    <source>
        <dbReference type="Pfam" id="PF05175"/>
    </source>
</evidence>
<dbReference type="CDD" id="cd02440">
    <property type="entry name" value="AdoMet_MTases"/>
    <property type="match status" value="1"/>
</dbReference>
<protein>
    <submittedName>
        <fullName evidence="6">G11655 protein</fullName>
    </submittedName>
</protein>
<dbReference type="InterPro" id="IPR002052">
    <property type="entry name" value="DNA_methylase_N6_adenine_CS"/>
</dbReference>
<comment type="similarity">
    <text evidence="1">Belongs to the eukaryotic/archaeal PrmC-related family.</text>
</comment>
<dbReference type="EMBL" id="CAXHTA020000018">
    <property type="protein sequence ID" value="CAL5228506.1"/>
    <property type="molecule type" value="Genomic_DNA"/>
</dbReference>
<dbReference type="PROSITE" id="PS00092">
    <property type="entry name" value="N6_MTASE"/>
    <property type="match status" value="1"/>
</dbReference>
<name>A0ABP1GCL2_9CHLO</name>
<evidence type="ECO:0000256" key="4">
    <source>
        <dbReference type="ARBA" id="ARBA00022691"/>
    </source>
</evidence>
<feature type="domain" description="Methyltransferase small" evidence="5">
    <location>
        <begin position="41"/>
        <end position="126"/>
    </location>
</feature>
<dbReference type="InterPro" id="IPR007848">
    <property type="entry name" value="Small_mtfrase_dom"/>
</dbReference>
<dbReference type="InterPro" id="IPR052190">
    <property type="entry name" value="Euk-Arch_PrmC-MTase"/>
</dbReference>
<evidence type="ECO:0000313" key="6">
    <source>
        <dbReference type="EMBL" id="CAL5228506.1"/>
    </source>
</evidence>
<dbReference type="PANTHER" id="PTHR45875:SF1">
    <property type="entry name" value="METHYLTRANSFERASE N6AMT1"/>
    <property type="match status" value="1"/>
</dbReference>
<organism evidence="6 7">
    <name type="scientific">Coccomyxa viridis</name>
    <dbReference type="NCBI Taxonomy" id="1274662"/>
    <lineage>
        <taxon>Eukaryota</taxon>
        <taxon>Viridiplantae</taxon>
        <taxon>Chlorophyta</taxon>
        <taxon>core chlorophytes</taxon>
        <taxon>Trebouxiophyceae</taxon>
        <taxon>Trebouxiophyceae incertae sedis</taxon>
        <taxon>Coccomyxaceae</taxon>
        <taxon>Coccomyxa</taxon>
    </lineage>
</organism>
<evidence type="ECO:0000256" key="2">
    <source>
        <dbReference type="ARBA" id="ARBA00022603"/>
    </source>
</evidence>
<evidence type="ECO:0000313" key="7">
    <source>
        <dbReference type="Proteomes" id="UP001497392"/>
    </source>
</evidence>
<dbReference type="InterPro" id="IPR004557">
    <property type="entry name" value="PrmC-related"/>
</dbReference>
<proteinExistence type="inferred from homology"/>
<dbReference type="Pfam" id="PF05175">
    <property type="entry name" value="MTS"/>
    <property type="match status" value="1"/>
</dbReference>
<evidence type="ECO:0000256" key="1">
    <source>
        <dbReference type="ARBA" id="ARBA00006149"/>
    </source>
</evidence>
<dbReference type="Gene3D" id="3.40.50.150">
    <property type="entry name" value="Vaccinia Virus protein VP39"/>
    <property type="match status" value="1"/>
</dbReference>
<keyword evidence="3" id="KW-0808">Transferase</keyword>
<dbReference type="PANTHER" id="PTHR45875">
    <property type="entry name" value="METHYLTRANSFERASE N6AMT1"/>
    <property type="match status" value="1"/>
</dbReference>
<accession>A0ABP1GCL2</accession>
<sequence length="214" mass="23635">MKPAAVADVRLTTYNKRVYEPSDDSFALVDALLTHDWHIKRPRLCVEVGCGSGYVICSAARLLEQHGIRAHCIASDISSAALQATQETLVAHSVACVDLVQGDLLSPFLPGFEHKVDLLIFNPPYVPTPDEELSRTDIARAWAGGNRGRVIIDRFLPQVKDILSPEGFLYMVTVMDNNPAEILQLLAEDGIEGKVVLERAADEEALRILCCWRI</sequence>
<keyword evidence="2" id="KW-0489">Methyltransferase</keyword>
<keyword evidence="7" id="KW-1185">Reference proteome</keyword>
<keyword evidence="4" id="KW-0949">S-adenosyl-L-methionine</keyword>
<gene>
    <name evidence="6" type="primary">g11655</name>
    <name evidence="6" type="ORF">VP750_LOCUS10412</name>
</gene>